<evidence type="ECO:0000256" key="13">
    <source>
        <dbReference type="SAM" id="Phobius"/>
    </source>
</evidence>
<gene>
    <name evidence="15 16" type="primary">LOC116956518</name>
</gene>
<dbReference type="Pfam" id="PF10164">
    <property type="entry name" value="BRI3"/>
    <property type="match status" value="1"/>
</dbReference>
<organism evidence="14 16">
    <name type="scientific">Petromyzon marinus</name>
    <name type="common">Sea lamprey</name>
    <dbReference type="NCBI Taxonomy" id="7757"/>
    <lineage>
        <taxon>Eukaryota</taxon>
        <taxon>Metazoa</taxon>
        <taxon>Chordata</taxon>
        <taxon>Craniata</taxon>
        <taxon>Vertebrata</taxon>
        <taxon>Cyclostomata</taxon>
        <taxon>Hyperoartia</taxon>
        <taxon>Petromyzontiformes</taxon>
        <taxon>Petromyzontidae</taxon>
        <taxon>Petromyzon</taxon>
    </lineage>
</organism>
<evidence type="ECO:0000313" key="14">
    <source>
        <dbReference type="Proteomes" id="UP001318040"/>
    </source>
</evidence>
<feature type="compositionally biased region" description="Gly residues" evidence="12">
    <location>
        <begin position="33"/>
        <end position="45"/>
    </location>
</feature>
<evidence type="ECO:0000256" key="12">
    <source>
        <dbReference type="SAM" id="MobiDB-lite"/>
    </source>
</evidence>
<dbReference type="GO" id="GO:0005765">
    <property type="term" value="C:lysosomal membrane"/>
    <property type="evidence" value="ECO:0007669"/>
    <property type="project" value="UniProtKB-SubCell"/>
</dbReference>
<comment type="subcellular location">
    <subcellularLocation>
        <location evidence="2">Cytoplasm</location>
        <location evidence="2">Perinuclear region</location>
    </subcellularLocation>
    <subcellularLocation>
        <location evidence="1">Lysosome membrane</location>
        <topology evidence="1">Multi-pass membrane protein</topology>
    </subcellularLocation>
</comment>
<evidence type="ECO:0000256" key="5">
    <source>
        <dbReference type="ARBA" id="ARBA00022692"/>
    </source>
</evidence>
<keyword evidence="6 13" id="KW-1133">Transmembrane helix</keyword>
<feature type="region of interest" description="Disordered" evidence="12">
    <location>
        <begin position="1"/>
        <end position="78"/>
    </location>
</feature>
<evidence type="ECO:0000256" key="11">
    <source>
        <dbReference type="ARBA" id="ARBA00046593"/>
    </source>
</evidence>
<evidence type="ECO:0000256" key="3">
    <source>
        <dbReference type="ARBA" id="ARBA00008090"/>
    </source>
</evidence>
<protein>
    <recommendedName>
        <fullName evidence="9">Membrane protein BRI3</fullName>
    </recommendedName>
    <alternativeName>
        <fullName evidence="10">Brain protein I3</fullName>
    </alternativeName>
</protein>
<dbReference type="RefSeq" id="XP_032834100.1">
    <property type="nucleotide sequence ID" value="XM_032978209.1"/>
</dbReference>
<evidence type="ECO:0000256" key="10">
    <source>
        <dbReference type="ARBA" id="ARBA00035449"/>
    </source>
</evidence>
<dbReference type="PANTHER" id="PTHR13551:SF1">
    <property type="entry name" value="MEMBRANE PROTEIN BRI3"/>
    <property type="match status" value="1"/>
</dbReference>
<feature type="transmembrane region" description="Helical" evidence="13">
    <location>
        <begin position="132"/>
        <end position="154"/>
    </location>
</feature>
<evidence type="ECO:0000256" key="8">
    <source>
        <dbReference type="ARBA" id="ARBA00023228"/>
    </source>
</evidence>
<keyword evidence="4" id="KW-0963">Cytoplasm</keyword>
<reference evidence="15 16" key="1">
    <citation type="submission" date="2025-04" db="UniProtKB">
        <authorList>
            <consortium name="RefSeq"/>
        </authorList>
    </citation>
    <scope>IDENTIFICATION</scope>
    <source>
        <tissue evidence="15 16">Sperm</tissue>
    </source>
</reference>
<evidence type="ECO:0000256" key="9">
    <source>
        <dbReference type="ARBA" id="ARBA00035284"/>
    </source>
</evidence>
<evidence type="ECO:0000256" key="1">
    <source>
        <dbReference type="ARBA" id="ARBA00004155"/>
    </source>
</evidence>
<evidence type="ECO:0000313" key="16">
    <source>
        <dbReference type="RefSeq" id="XP_032834100.1"/>
    </source>
</evidence>
<dbReference type="RefSeq" id="XP_032834094.1">
    <property type="nucleotide sequence ID" value="XM_032978203.1"/>
</dbReference>
<evidence type="ECO:0000313" key="15">
    <source>
        <dbReference type="RefSeq" id="XP_032834094.1"/>
    </source>
</evidence>
<sequence>MESSKPLLDERPPPYTPGPVGEGGGPPPPPGYHPGGGGGGGGGYGTMQPAPQQYQPRGHPYQQQQQHHQPQFQQQYQPQHHAGYTVIAPAGYAGAYPTVVQPDSSLMQPPITSVLVVGGCPACRVGVLEDEYTCLGICCAILFFPIGILLCLALRERRCPNCGAVFG</sequence>
<evidence type="ECO:0000256" key="7">
    <source>
        <dbReference type="ARBA" id="ARBA00023136"/>
    </source>
</evidence>
<dbReference type="PANTHER" id="PTHR13551">
    <property type="entry name" value="BRAIN PROTEIN I3"/>
    <property type="match status" value="1"/>
</dbReference>
<comment type="similarity">
    <text evidence="3">Belongs to the BRI3 family.</text>
</comment>
<keyword evidence="14" id="KW-1185">Reference proteome</keyword>
<name>A0AAJ7UD01_PETMA</name>
<comment type="subunit">
    <text evidence="11">Interacts with BRI3BP. Interacts with MGAT1 and IFITM3.</text>
</comment>
<dbReference type="KEGG" id="pmrn:116956518"/>
<accession>A0AAJ7UD01</accession>
<feature type="compositionally biased region" description="Low complexity" evidence="12">
    <location>
        <begin position="51"/>
        <end position="78"/>
    </location>
</feature>
<dbReference type="Proteomes" id="UP001318040">
    <property type="component" value="Chromosome 3"/>
</dbReference>
<keyword evidence="8" id="KW-0458">Lysosome</keyword>
<dbReference type="GO" id="GO:0048471">
    <property type="term" value="C:perinuclear region of cytoplasm"/>
    <property type="evidence" value="ECO:0007669"/>
    <property type="project" value="UniProtKB-SubCell"/>
</dbReference>
<keyword evidence="7 13" id="KW-0472">Membrane</keyword>
<keyword evidence="5 13" id="KW-0812">Transmembrane</keyword>
<evidence type="ECO:0000256" key="4">
    <source>
        <dbReference type="ARBA" id="ARBA00022490"/>
    </source>
</evidence>
<proteinExistence type="inferred from homology"/>
<dbReference type="AlphaFoldDB" id="A0AAJ7UD01"/>
<evidence type="ECO:0000256" key="2">
    <source>
        <dbReference type="ARBA" id="ARBA00004556"/>
    </source>
</evidence>
<dbReference type="InterPro" id="IPR019317">
    <property type="entry name" value="BRI3"/>
</dbReference>
<evidence type="ECO:0000256" key="6">
    <source>
        <dbReference type="ARBA" id="ARBA00022989"/>
    </source>
</evidence>